<protein>
    <submittedName>
        <fullName evidence="1">Uncharacterized protein</fullName>
    </submittedName>
</protein>
<reference evidence="1 2" key="1">
    <citation type="submission" date="2022-12" db="EMBL/GenBank/DDBJ databases">
        <title>Chromosome-level genome of Tegillarca granosa.</title>
        <authorList>
            <person name="Kim J."/>
        </authorList>
    </citation>
    <scope>NUCLEOTIDE SEQUENCE [LARGE SCALE GENOMIC DNA]</scope>
    <source>
        <strain evidence="1">Teg-2019</strain>
        <tissue evidence="1">Adductor muscle</tissue>
    </source>
</reference>
<dbReference type="EMBL" id="JARBDR010000919">
    <property type="protein sequence ID" value="KAJ8299934.1"/>
    <property type="molecule type" value="Genomic_DNA"/>
</dbReference>
<evidence type="ECO:0000313" key="2">
    <source>
        <dbReference type="Proteomes" id="UP001217089"/>
    </source>
</evidence>
<dbReference type="Proteomes" id="UP001217089">
    <property type="component" value="Unassembled WGS sequence"/>
</dbReference>
<keyword evidence="2" id="KW-1185">Reference proteome</keyword>
<sequence length="111" mass="12541">MAEDGTYLACCSCAWHSSDSTFLSNVLQYQKDLSEMIHKLRETDNKLRISKLNTYGCNVLSRSDEEDILESLQTVISSLFEQGMKNKLCKIVYGDKAISSEDMCSRSLLTI</sequence>
<organism evidence="1 2">
    <name type="scientific">Tegillarca granosa</name>
    <name type="common">Malaysian cockle</name>
    <name type="synonym">Anadara granosa</name>
    <dbReference type="NCBI Taxonomy" id="220873"/>
    <lineage>
        <taxon>Eukaryota</taxon>
        <taxon>Metazoa</taxon>
        <taxon>Spiralia</taxon>
        <taxon>Lophotrochozoa</taxon>
        <taxon>Mollusca</taxon>
        <taxon>Bivalvia</taxon>
        <taxon>Autobranchia</taxon>
        <taxon>Pteriomorphia</taxon>
        <taxon>Arcoida</taxon>
        <taxon>Arcoidea</taxon>
        <taxon>Arcidae</taxon>
        <taxon>Tegillarca</taxon>
    </lineage>
</organism>
<evidence type="ECO:0000313" key="1">
    <source>
        <dbReference type="EMBL" id="KAJ8299934.1"/>
    </source>
</evidence>
<gene>
    <name evidence="1" type="ORF">KUTeg_021453</name>
</gene>
<proteinExistence type="predicted"/>
<accession>A0ABQ9E3M5</accession>
<comment type="caution">
    <text evidence="1">The sequence shown here is derived from an EMBL/GenBank/DDBJ whole genome shotgun (WGS) entry which is preliminary data.</text>
</comment>
<name>A0ABQ9E3M5_TEGGR</name>